<dbReference type="Pfam" id="PF03374">
    <property type="entry name" value="ANT"/>
    <property type="match status" value="1"/>
</dbReference>
<dbReference type="PANTHER" id="PTHR36180">
    <property type="entry name" value="DNA-BINDING PROTEIN-RELATED-RELATED"/>
    <property type="match status" value="1"/>
</dbReference>
<reference evidence="3 4" key="1">
    <citation type="journal article" date="2018" name="Vet. Microbiol.">
        <title>Characterisation of Staphylococcus felis isolated from cats using whole genome sequencing.</title>
        <authorList>
            <person name="Worthing K."/>
            <person name="Pang S."/>
            <person name="Trott D.J."/>
            <person name="Abraham S."/>
            <person name="Coombs G.W."/>
            <person name="Jordan D."/>
            <person name="McIntyre L."/>
            <person name="Davies M.R."/>
            <person name="Norris J."/>
        </authorList>
    </citation>
    <scope>NUCLEOTIDE SEQUENCE [LARGE SCALE GENOMIC DNA]</scope>
    <source>
        <strain evidence="3 4">F9</strain>
    </source>
</reference>
<evidence type="ECO:0000313" key="4">
    <source>
        <dbReference type="Proteomes" id="UP000256562"/>
    </source>
</evidence>
<sequence>MQELQTKSNIGEMFNIQEKENGEIAISGRELHQALKVKTAYKDWFPRMLKYGFEENTDYTAIAQKRATAQGNMTHYVDHALTLDTAKEIAMIQRSEPGKRARQYFIQIEKAWNSPEMVMQRALKIANNTILQLETQIEKDKPKVIFADAVDTSTSSILVGELAKLISQNGVKIGQNRLFQWLRDNGYLIKKQGEAYNLPTQRSMDLKIMDIKKRTQNNPDGSIRVTRTTKITGKGQQYFINKFLSEKVSN</sequence>
<dbReference type="PANTHER" id="PTHR36180:SF1">
    <property type="entry name" value="ANTA_ANTB ANTIREPRESSOR DOMAIN-CONTAINING PROTEIN"/>
    <property type="match status" value="1"/>
</dbReference>
<evidence type="ECO:0000259" key="2">
    <source>
        <dbReference type="Pfam" id="PF08346"/>
    </source>
</evidence>
<gene>
    <name evidence="3" type="ORF">DOS83_12620</name>
</gene>
<dbReference type="InterPro" id="IPR005039">
    <property type="entry name" value="Ant_C"/>
</dbReference>
<proteinExistence type="predicted"/>
<feature type="domain" description="Antirepressor protein C-terminal" evidence="1">
    <location>
        <begin position="134"/>
        <end position="244"/>
    </location>
</feature>
<protein>
    <submittedName>
        <fullName evidence="3">Oxidoreductase</fullName>
    </submittedName>
</protein>
<dbReference type="EMBL" id="QKXQ01000627">
    <property type="protein sequence ID" value="REH90206.1"/>
    <property type="molecule type" value="Genomic_DNA"/>
</dbReference>
<dbReference type="RefSeq" id="WP_115856896.1">
    <property type="nucleotide sequence ID" value="NZ_CAJUZR010000041.1"/>
</dbReference>
<dbReference type="AlphaFoldDB" id="A0A3E0ILB1"/>
<dbReference type="OrthoDB" id="9812611at2"/>
<evidence type="ECO:0000313" key="3">
    <source>
        <dbReference type="EMBL" id="REH90206.1"/>
    </source>
</evidence>
<comment type="caution">
    <text evidence="3">The sequence shown here is derived from an EMBL/GenBank/DDBJ whole genome shotgun (WGS) entry which is preliminary data.</text>
</comment>
<evidence type="ECO:0000259" key="1">
    <source>
        <dbReference type="Pfam" id="PF03374"/>
    </source>
</evidence>
<accession>A0A3E0ILB1</accession>
<dbReference type="Pfam" id="PF08346">
    <property type="entry name" value="AntA"/>
    <property type="match status" value="1"/>
</dbReference>
<dbReference type="GO" id="GO:0003677">
    <property type="term" value="F:DNA binding"/>
    <property type="evidence" value="ECO:0007669"/>
    <property type="project" value="InterPro"/>
</dbReference>
<name>A0A3E0ILB1_9STAP</name>
<feature type="domain" description="AntA/AntB antirepressor" evidence="2">
    <location>
        <begin position="26"/>
        <end position="95"/>
    </location>
</feature>
<organism evidence="3 4">
    <name type="scientific">Staphylococcus felis</name>
    <dbReference type="NCBI Taxonomy" id="46127"/>
    <lineage>
        <taxon>Bacteria</taxon>
        <taxon>Bacillati</taxon>
        <taxon>Bacillota</taxon>
        <taxon>Bacilli</taxon>
        <taxon>Bacillales</taxon>
        <taxon>Staphylococcaceae</taxon>
        <taxon>Staphylococcus</taxon>
    </lineage>
</organism>
<dbReference type="Proteomes" id="UP000256562">
    <property type="component" value="Unassembled WGS sequence"/>
</dbReference>
<dbReference type="InterPro" id="IPR013557">
    <property type="entry name" value="AntA/B_antirep"/>
</dbReference>